<dbReference type="InterPro" id="IPR017400">
    <property type="entry name" value="eEF-2K"/>
</dbReference>
<dbReference type="InterPro" id="IPR006597">
    <property type="entry name" value="Sel1-like"/>
</dbReference>
<dbReference type="Proteomes" id="UP000887575">
    <property type="component" value="Unassembled WGS sequence"/>
</dbReference>
<organism evidence="8 9">
    <name type="scientific">Mesorhabditis belari</name>
    <dbReference type="NCBI Taxonomy" id="2138241"/>
    <lineage>
        <taxon>Eukaryota</taxon>
        <taxon>Metazoa</taxon>
        <taxon>Ecdysozoa</taxon>
        <taxon>Nematoda</taxon>
        <taxon>Chromadorea</taxon>
        <taxon>Rhabditida</taxon>
        <taxon>Rhabditina</taxon>
        <taxon>Rhabditomorpha</taxon>
        <taxon>Rhabditoidea</taxon>
        <taxon>Rhabditidae</taxon>
        <taxon>Mesorhabditinae</taxon>
        <taxon>Mesorhabditis</taxon>
    </lineage>
</organism>
<dbReference type="AlphaFoldDB" id="A0AAF3EVB1"/>
<dbReference type="GO" id="GO:0005524">
    <property type="term" value="F:ATP binding"/>
    <property type="evidence" value="ECO:0007669"/>
    <property type="project" value="UniProtKB-KW"/>
</dbReference>
<dbReference type="GO" id="GO:0004686">
    <property type="term" value="F:elongation factor-2 kinase activity"/>
    <property type="evidence" value="ECO:0007669"/>
    <property type="project" value="InterPro"/>
</dbReference>
<evidence type="ECO:0000256" key="1">
    <source>
        <dbReference type="ARBA" id="ARBA00022527"/>
    </source>
</evidence>
<dbReference type="SUPFAM" id="SSF81901">
    <property type="entry name" value="HCP-like"/>
    <property type="match status" value="1"/>
</dbReference>
<name>A0AAF3EVB1_9BILA</name>
<feature type="domain" description="Alpha-type protein kinase" evidence="7">
    <location>
        <begin position="136"/>
        <end position="345"/>
    </location>
</feature>
<dbReference type="InterPro" id="IPR011009">
    <property type="entry name" value="Kinase-like_dom_sf"/>
</dbReference>
<feature type="compositionally biased region" description="Low complexity" evidence="6">
    <location>
        <begin position="412"/>
        <end position="425"/>
    </location>
</feature>
<evidence type="ECO:0000259" key="7">
    <source>
        <dbReference type="PROSITE" id="PS51158"/>
    </source>
</evidence>
<dbReference type="Pfam" id="PF08238">
    <property type="entry name" value="Sel1"/>
    <property type="match status" value="3"/>
</dbReference>
<dbReference type="Gene3D" id="1.25.40.10">
    <property type="entry name" value="Tetratricopeptide repeat domain"/>
    <property type="match status" value="1"/>
</dbReference>
<keyword evidence="2" id="KW-0808">Transferase</keyword>
<feature type="region of interest" description="Disordered" evidence="6">
    <location>
        <begin position="46"/>
        <end position="66"/>
    </location>
</feature>
<dbReference type="Gene3D" id="3.20.200.10">
    <property type="entry name" value="MHCK/EF2 kinase"/>
    <property type="match status" value="1"/>
</dbReference>
<dbReference type="PANTHER" id="PTHR45992:SF2">
    <property type="entry name" value="EUKARYOTIC ELONGATION FACTOR 2 KINASE"/>
    <property type="match status" value="1"/>
</dbReference>
<dbReference type="Gene3D" id="3.30.200.20">
    <property type="entry name" value="Phosphorylase Kinase, domain 1"/>
    <property type="match status" value="2"/>
</dbReference>
<keyword evidence="5" id="KW-0067">ATP-binding</keyword>
<evidence type="ECO:0000256" key="5">
    <source>
        <dbReference type="ARBA" id="ARBA00022840"/>
    </source>
</evidence>
<evidence type="ECO:0000256" key="3">
    <source>
        <dbReference type="ARBA" id="ARBA00022741"/>
    </source>
</evidence>
<sequence length="782" mass="89259">MVICDCPDDIIDPQSLALLPGSDHLSISFKIGSTDFTPKERVKMARGITTESSTEEAEESEENNFNPKDVSFDAEWKCLAPLHEISFNVQHAENARRKLILDRWRSAAARAVRRCVDPWRKYNIHEMPILRARRFRYSATRKTWLEDFVEIKMCHEPFARGAMRECFRVKKLSSMGYNQGWENAHNYVAKRYIQEVDRQVIFDDVKLQLDCKLWSEEFNRNNPPKKIDIVQMNVLQILDLPGEPLYHLEHYIEGDYVKYNSNSGFVSDLQRKTPQAFSHFTFERSGHQMIVVDVQGVGDLYTDPQIHTVNGTEYGDGNLGTRGMALFFHSHICNDICHMLCLTEFDLSQSEKNQIADESSKATPNMEPTHFVRKREKDLNICQPLLDDLTPDDAMECLRQRSDTLRQRSRSRASSIASSTSPSAKSQEHDEDCTCETCIQAICADAATMDDESDEEEEDCGSSGYESQAVGRKVGRATLSVESADRVHRRRTNDSMCSSYGGSSRLTAKTEREEFWMMQRKKSMPAGVVDILHMKKQEAAELRHISILGQIHLDLARYHENGRFIREEDANQEKKKVFEELTKSGSSVSSDDSGQGGHVRYDREAALFHLDVARRCGNSEAILTIAKMCYHLPHDLLKDIGDDIYWFADTEEELDTDPEKFAFELMLSAAEMGDRGAILFVAQCYETGHKMGRDATISYPLSIFWLEKGMGFADDEEGTEQHRPRHESLATMARLYQEGGYGLEQDLSRAYELYTEAAESAAENMKGKLASKYYEYAEMCAE</sequence>
<dbReference type="InterPro" id="IPR004166">
    <property type="entry name" value="a-kinase_dom"/>
</dbReference>
<dbReference type="InterPro" id="IPR011990">
    <property type="entry name" value="TPR-like_helical_dom_sf"/>
</dbReference>
<accession>A0AAF3EVB1</accession>
<evidence type="ECO:0000256" key="4">
    <source>
        <dbReference type="ARBA" id="ARBA00022777"/>
    </source>
</evidence>
<dbReference type="InterPro" id="IPR047588">
    <property type="entry name" value="eEF2K_a_kinase_dom"/>
</dbReference>
<dbReference type="GO" id="GO:0005516">
    <property type="term" value="F:calmodulin binding"/>
    <property type="evidence" value="ECO:0007669"/>
    <property type="project" value="InterPro"/>
</dbReference>
<evidence type="ECO:0000313" key="8">
    <source>
        <dbReference type="Proteomes" id="UP000887575"/>
    </source>
</evidence>
<keyword evidence="8" id="KW-1185">Reference proteome</keyword>
<dbReference type="GO" id="GO:0005509">
    <property type="term" value="F:calcium ion binding"/>
    <property type="evidence" value="ECO:0007669"/>
    <property type="project" value="InterPro"/>
</dbReference>
<reference evidence="9" key="1">
    <citation type="submission" date="2024-02" db="UniProtKB">
        <authorList>
            <consortium name="WormBaseParasite"/>
        </authorList>
    </citation>
    <scope>IDENTIFICATION</scope>
</reference>
<keyword evidence="4" id="KW-0418">Kinase</keyword>
<dbReference type="PANTHER" id="PTHR45992">
    <property type="entry name" value="EUKARYOTIC ELONGATION FACTOR 2 KINASE-RELATED"/>
    <property type="match status" value="1"/>
</dbReference>
<keyword evidence="1" id="KW-0723">Serine/threonine-protein kinase</keyword>
<feature type="compositionally biased region" description="Acidic residues" evidence="6">
    <location>
        <begin position="53"/>
        <end position="62"/>
    </location>
</feature>
<dbReference type="GO" id="GO:0031037">
    <property type="term" value="P:myosin II filament disassembly"/>
    <property type="evidence" value="ECO:0007669"/>
    <property type="project" value="TreeGrafter"/>
</dbReference>
<dbReference type="Pfam" id="PF02816">
    <property type="entry name" value="Alpha_kinase"/>
    <property type="match status" value="1"/>
</dbReference>
<evidence type="ECO:0000256" key="6">
    <source>
        <dbReference type="SAM" id="MobiDB-lite"/>
    </source>
</evidence>
<dbReference type="FunFam" id="3.20.200.10:FF:000002">
    <property type="entry name" value="Eukaryotic elongation factor 2 kinase"/>
    <property type="match status" value="1"/>
</dbReference>
<dbReference type="SUPFAM" id="SSF56112">
    <property type="entry name" value="Protein kinase-like (PK-like)"/>
    <property type="match status" value="1"/>
</dbReference>
<dbReference type="GO" id="GO:1903013">
    <property type="term" value="P:response to differentiation-inducing factor 1"/>
    <property type="evidence" value="ECO:0007669"/>
    <property type="project" value="TreeGrafter"/>
</dbReference>
<dbReference type="CDD" id="cd16967">
    <property type="entry name" value="Alpha_kinase_eEF2K"/>
    <property type="match status" value="1"/>
</dbReference>
<proteinExistence type="predicted"/>
<dbReference type="PROSITE" id="PS51158">
    <property type="entry name" value="ALPHA_KINASE"/>
    <property type="match status" value="1"/>
</dbReference>
<evidence type="ECO:0000313" key="9">
    <source>
        <dbReference type="WBParaSite" id="MBELARI_LOCUS17527"/>
    </source>
</evidence>
<evidence type="ECO:0000256" key="2">
    <source>
        <dbReference type="ARBA" id="ARBA00022679"/>
    </source>
</evidence>
<dbReference type="SMART" id="SM00811">
    <property type="entry name" value="Alpha_kinase"/>
    <property type="match status" value="1"/>
</dbReference>
<protein>
    <submittedName>
        <fullName evidence="9">Alpha-type protein kinase domain-containing protein</fullName>
    </submittedName>
</protein>
<dbReference type="InterPro" id="IPR051852">
    <property type="entry name" value="Alpha-type_PK"/>
</dbReference>
<keyword evidence="3" id="KW-0547">Nucleotide-binding</keyword>
<dbReference type="PIRSF" id="PIRSF038139">
    <property type="entry name" value="Elongation_factor_2_kinase"/>
    <property type="match status" value="1"/>
</dbReference>
<dbReference type="WBParaSite" id="MBELARI_LOCUS17527">
    <property type="protein sequence ID" value="MBELARI_LOCUS17527"/>
    <property type="gene ID" value="MBELARI_LOCUS17527"/>
</dbReference>
<feature type="region of interest" description="Disordered" evidence="6">
    <location>
        <begin position="402"/>
        <end position="428"/>
    </location>
</feature>